<feature type="region of interest" description="Disordered" evidence="1">
    <location>
        <begin position="26"/>
        <end position="48"/>
    </location>
</feature>
<protein>
    <submittedName>
        <fullName evidence="2">Uncharacterized protein</fullName>
    </submittedName>
</protein>
<accession>A0A8S0W1V6</accession>
<name>A0A8S0W1V6_9FIRM</name>
<reference evidence="3" key="1">
    <citation type="submission" date="2014-11" db="EMBL/GenBank/DDBJ databases">
        <authorList>
            <person name="Hornung B.V."/>
        </authorList>
    </citation>
    <scope>NUCLEOTIDE SEQUENCE</scope>
    <source>
        <strain evidence="3">INE</strain>
    </source>
</reference>
<evidence type="ECO:0000256" key="1">
    <source>
        <dbReference type="SAM" id="MobiDB-lite"/>
    </source>
</evidence>
<evidence type="ECO:0000313" key="3">
    <source>
        <dbReference type="EMBL" id="CEJ05984.1"/>
    </source>
</evidence>
<dbReference type="EMBL" id="LR746496">
    <property type="protein sequence ID" value="CAA7599998.1"/>
    <property type="molecule type" value="Genomic_DNA"/>
</dbReference>
<dbReference type="Proteomes" id="UP000836597">
    <property type="component" value="Chromosome"/>
</dbReference>
<dbReference type="EMBL" id="CDGJ01000008">
    <property type="protein sequence ID" value="CEJ05984.1"/>
    <property type="molecule type" value="Genomic_DNA"/>
</dbReference>
<dbReference type="KEGG" id="aacx:DEACI_0647"/>
<dbReference type="Proteomes" id="UP001071230">
    <property type="component" value="Unassembled WGS sequence"/>
</dbReference>
<keyword evidence="4" id="KW-1185">Reference proteome</keyword>
<organism evidence="2">
    <name type="scientific">Acididesulfobacillus acetoxydans</name>
    <dbReference type="NCBI Taxonomy" id="1561005"/>
    <lineage>
        <taxon>Bacteria</taxon>
        <taxon>Bacillati</taxon>
        <taxon>Bacillota</taxon>
        <taxon>Clostridia</taxon>
        <taxon>Eubacteriales</taxon>
        <taxon>Peptococcaceae</taxon>
        <taxon>Acididesulfobacillus</taxon>
    </lineage>
</organism>
<reference evidence="2" key="2">
    <citation type="submission" date="2020-01" db="EMBL/GenBank/DDBJ databases">
        <authorList>
            <person name="Hornung B."/>
        </authorList>
    </citation>
    <scope>NUCLEOTIDE SEQUENCE</scope>
    <source>
        <strain evidence="2">PacBioINE</strain>
    </source>
</reference>
<proteinExistence type="predicted"/>
<evidence type="ECO:0000313" key="2">
    <source>
        <dbReference type="EMBL" id="CAA7599998.1"/>
    </source>
</evidence>
<sequence length="64" mass="7763">MAVDNILLKLNLEEIFMNENVENQVDQDLDEVNEHKEGQHKEEEKTKESQNAWLYLLKIYRVFR</sequence>
<gene>
    <name evidence="3" type="ORF">DEACI_0404</name>
    <name evidence="2" type="ORF">DEACI_0647</name>
</gene>
<dbReference type="AlphaFoldDB" id="A0A8S0W1V6"/>
<evidence type="ECO:0000313" key="4">
    <source>
        <dbReference type="Proteomes" id="UP001071230"/>
    </source>
</evidence>
<feature type="compositionally biased region" description="Basic and acidic residues" evidence="1">
    <location>
        <begin position="32"/>
        <end position="48"/>
    </location>
</feature>